<evidence type="ECO:0000259" key="1">
    <source>
        <dbReference type="PROSITE" id="PS50011"/>
    </source>
</evidence>
<dbReference type="InterPro" id="IPR000719">
    <property type="entry name" value="Prot_kinase_dom"/>
</dbReference>
<dbReference type="PROSITE" id="PS50011">
    <property type="entry name" value="PROTEIN_KINASE_DOM"/>
    <property type="match status" value="1"/>
</dbReference>
<evidence type="ECO:0000313" key="3">
    <source>
        <dbReference type="Proteomes" id="UP000219338"/>
    </source>
</evidence>
<dbReference type="EMBL" id="FUEG01000013">
    <property type="protein sequence ID" value="SJL11183.1"/>
    <property type="molecule type" value="Genomic_DNA"/>
</dbReference>
<reference evidence="3" key="1">
    <citation type="journal article" date="2017" name="Nat. Ecol. Evol.">
        <title>Genome expansion and lineage-specific genetic innovations in the forest pathogenic fungi Armillaria.</title>
        <authorList>
            <person name="Sipos G."/>
            <person name="Prasanna A.N."/>
            <person name="Walter M.C."/>
            <person name="O'Connor E."/>
            <person name="Balint B."/>
            <person name="Krizsan K."/>
            <person name="Kiss B."/>
            <person name="Hess J."/>
            <person name="Varga T."/>
            <person name="Slot J."/>
            <person name="Riley R."/>
            <person name="Boka B."/>
            <person name="Rigling D."/>
            <person name="Barry K."/>
            <person name="Lee J."/>
            <person name="Mihaltcheva S."/>
            <person name="LaButti K."/>
            <person name="Lipzen A."/>
            <person name="Waldron R."/>
            <person name="Moloney N.M."/>
            <person name="Sperisen C."/>
            <person name="Kredics L."/>
            <person name="Vagvoelgyi C."/>
            <person name="Patrignani A."/>
            <person name="Fitzpatrick D."/>
            <person name="Nagy I."/>
            <person name="Doyle S."/>
            <person name="Anderson J.B."/>
            <person name="Grigoriev I.V."/>
            <person name="Gueldener U."/>
            <person name="Muensterkoetter M."/>
            <person name="Nagy L.G."/>
        </authorList>
    </citation>
    <scope>NUCLEOTIDE SEQUENCE [LARGE SCALE GENOMIC DNA]</scope>
    <source>
        <strain evidence="3">C18/9</strain>
    </source>
</reference>
<dbReference type="STRING" id="47428.A0A284RR18"/>
<protein>
    <recommendedName>
        <fullName evidence="1">Protein kinase domain-containing protein</fullName>
    </recommendedName>
</protein>
<dbReference type="AlphaFoldDB" id="A0A284RR18"/>
<proteinExistence type="predicted"/>
<dbReference type="Proteomes" id="UP000219338">
    <property type="component" value="Unassembled WGS sequence"/>
</dbReference>
<dbReference type="Gene3D" id="1.10.510.10">
    <property type="entry name" value="Transferase(Phosphotransferase) domain 1"/>
    <property type="match status" value="1"/>
</dbReference>
<dbReference type="OrthoDB" id="5987198at2759"/>
<organism evidence="2 3">
    <name type="scientific">Armillaria ostoyae</name>
    <name type="common">Armillaria root rot fungus</name>
    <dbReference type="NCBI Taxonomy" id="47428"/>
    <lineage>
        <taxon>Eukaryota</taxon>
        <taxon>Fungi</taxon>
        <taxon>Dikarya</taxon>
        <taxon>Basidiomycota</taxon>
        <taxon>Agaricomycotina</taxon>
        <taxon>Agaricomycetes</taxon>
        <taxon>Agaricomycetidae</taxon>
        <taxon>Agaricales</taxon>
        <taxon>Marasmiineae</taxon>
        <taxon>Physalacriaceae</taxon>
        <taxon>Armillaria</taxon>
    </lineage>
</organism>
<dbReference type="SMART" id="SM00220">
    <property type="entry name" value="S_TKc"/>
    <property type="match status" value="1"/>
</dbReference>
<dbReference type="SUPFAM" id="SSF56112">
    <property type="entry name" value="Protein kinase-like (PK-like)"/>
    <property type="match status" value="1"/>
</dbReference>
<dbReference type="GO" id="GO:0005524">
    <property type="term" value="F:ATP binding"/>
    <property type="evidence" value="ECO:0007669"/>
    <property type="project" value="InterPro"/>
</dbReference>
<gene>
    <name evidence="2" type="ORF">ARMOST_14586</name>
</gene>
<accession>A0A284RR18</accession>
<sequence>MPTNKYGVSDEICPHEVIWRGYYNFLLERGYQLRPRYHPDWIPSWKPGKEVKAEDWFCLPGRAVVNDAFALKTNSKVVLKLIYPEELPILRILNSPALRSLPNNRAVPILDEIHLEDDPDQRLIIVMPFLCWFFSPGFETLHQVLDAFRQFLSGLAFMHEHHIAHRDACSFNLLMDSTRLIPKGYHLMVPWSAPDMKSDYKSRSRSSVHPIDYYFIDFELSVLVHDDNPLASGQVGQDRSVPEWATPDEPYDPFKLDVYQLGNVFRKTILTRYLGLDVLIPLVESMTRTIPSERPSATEALATLESIILESRPRRICRPSAGSSKRALLRICDLFDEYRDKFLSGLHDKV</sequence>
<dbReference type="GO" id="GO:0004672">
    <property type="term" value="F:protein kinase activity"/>
    <property type="evidence" value="ECO:0007669"/>
    <property type="project" value="InterPro"/>
</dbReference>
<evidence type="ECO:0000313" key="2">
    <source>
        <dbReference type="EMBL" id="SJL11183.1"/>
    </source>
</evidence>
<dbReference type="OMA" id="DYYFIDF"/>
<dbReference type="InterPro" id="IPR011009">
    <property type="entry name" value="Kinase-like_dom_sf"/>
</dbReference>
<name>A0A284RR18_ARMOS</name>
<keyword evidence="3" id="KW-1185">Reference proteome</keyword>
<feature type="domain" description="Protein kinase" evidence="1">
    <location>
        <begin position="12"/>
        <end position="329"/>
    </location>
</feature>